<evidence type="ECO:0000256" key="2">
    <source>
        <dbReference type="ARBA" id="ARBA00013258"/>
    </source>
</evidence>
<dbReference type="Gene3D" id="3.40.366.10">
    <property type="entry name" value="Malonyl-Coenzyme A Acyl Carrier Protein, domain 2"/>
    <property type="match status" value="2"/>
</dbReference>
<dbReference type="FunFam" id="3.30.70.250:FF:000001">
    <property type="entry name" value="Malonyl CoA-acyl carrier protein transacylase"/>
    <property type="match status" value="2"/>
</dbReference>
<dbReference type="NCBIfam" id="TIGR00128">
    <property type="entry name" value="fabD"/>
    <property type="match status" value="1"/>
</dbReference>
<dbReference type="PANTHER" id="PTHR42681:SF1">
    <property type="entry name" value="MALONYL-COA-ACYL CARRIER PROTEIN TRANSACYLASE, MITOCHONDRIAL"/>
    <property type="match status" value="1"/>
</dbReference>
<dbReference type="InterPro" id="IPR001227">
    <property type="entry name" value="Ac_transferase_dom_sf"/>
</dbReference>
<feature type="domain" description="Malonyl-CoA:ACP transacylase (MAT)" evidence="6">
    <location>
        <begin position="5"/>
        <end position="300"/>
    </location>
</feature>
<dbReference type="EMBL" id="UNSC01000001">
    <property type="protein sequence ID" value="SZD70914.1"/>
    <property type="molecule type" value="Genomic_DNA"/>
</dbReference>
<feature type="domain" description="Malonyl-CoA:ACP transacylase (MAT)" evidence="6">
    <location>
        <begin position="301"/>
        <end position="515"/>
    </location>
</feature>
<dbReference type="OrthoDB" id="9805460at2"/>
<keyword evidence="4 7" id="KW-0012">Acyltransferase</keyword>
<evidence type="ECO:0000313" key="7">
    <source>
        <dbReference type="EMBL" id="SZD70914.1"/>
    </source>
</evidence>
<organism evidence="7 8">
    <name type="scientific">Candidatus Ornithobacterium hominis</name>
    <dbReference type="NCBI Taxonomy" id="2497989"/>
    <lineage>
        <taxon>Bacteria</taxon>
        <taxon>Pseudomonadati</taxon>
        <taxon>Bacteroidota</taxon>
        <taxon>Flavobacteriia</taxon>
        <taxon>Flavobacteriales</taxon>
        <taxon>Weeksellaceae</taxon>
        <taxon>Ornithobacterium</taxon>
    </lineage>
</organism>
<protein>
    <recommendedName>
        <fullName evidence="2">[acyl-carrier-protein] S-malonyltransferase</fullName>
        <ecNumber evidence="2">2.3.1.39</ecNumber>
    </recommendedName>
</protein>
<proteinExistence type="inferred from homology"/>
<evidence type="ECO:0000313" key="8">
    <source>
        <dbReference type="Proteomes" id="UP000262142"/>
    </source>
</evidence>
<evidence type="ECO:0000256" key="3">
    <source>
        <dbReference type="ARBA" id="ARBA00022679"/>
    </source>
</evidence>
<evidence type="ECO:0000259" key="6">
    <source>
        <dbReference type="SMART" id="SM00827"/>
    </source>
</evidence>
<dbReference type="Proteomes" id="UP000262142">
    <property type="component" value="Unassembled WGS sequence"/>
</dbReference>
<keyword evidence="8" id="KW-1185">Reference proteome</keyword>
<keyword evidence="3 7" id="KW-0808">Transferase</keyword>
<evidence type="ECO:0000256" key="5">
    <source>
        <dbReference type="ARBA" id="ARBA00048462"/>
    </source>
</evidence>
<dbReference type="EC" id="2.3.1.39" evidence="2"/>
<evidence type="ECO:0000256" key="1">
    <source>
        <dbReference type="ARBA" id="ARBA00008217"/>
    </source>
</evidence>
<dbReference type="Pfam" id="PF00698">
    <property type="entry name" value="Acyl_transf_1"/>
    <property type="match status" value="2"/>
</dbReference>
<reference evidence="7 8" key="1">
    <citation type="submission" date="2018-09" db="EMBL/GenBank/DDBJ databases">
        <authorList>
            <consortium name="Pathogen Informatics"/>
        </authorList>
    </citation>
    <scope>NUCLEOTIDE SEQUENCE [LARGE SCALE GENOMIC DNA]</scope>
    <source>
        <strain evidence="7 8">OH-22767</strain>
    </source>
</reference>
<dbReference type="InterPro" id="IPR004410">
    <property type="entry name" value="Malonyl_CoA-ACP_transAc_FabD"/>
</dbReference>
<dbReference type="SUPFAM" id="SSF52151">
    <property type="entry name" value="FabD/lysophospholipase-like"/>
    <property type="match status" value="2"/>
</dbReference>
<accession>A0A383TTD0</accession>
<dbReference type="SUPFAM" id="SSF55048">
    <property type="entry name" value="Probable ACP-binding domain of malonyl-CoA ACP transacylase"/>
    <property type="match status" value="2"/>
</dbReference>
<comment type="similarity">
    <text evidence="1">Belongs to the FabD family.</text>
</comment>
<dbReference type="GO" id="GO:0006633">
    <property type="term" value="P:fatty acid biosynthetic process"/>
    <property type="evidence" value="ECO:0007669"/>
    <property type="project" value="TreeGrafter"/>
</dbReference>
<dbReference type="GO" id="GO:0004314">
    <property type="term" value="F:[acyl-carrier-protein] S-malonyltransferase activity"/>
    <property type="evidence" value="ECO:0007669"/>
    <property type="project" value="UniProtKB-EC"/>
</dbReference>
<evidence type="ECO:0000256" key="4">
    <source>
        <dbReference type="ARBA" id="ARBA00023315"/>
    </source>
</evidence>
<dbReference type="GO" id="GO:0005829">
    <property type="term" value="C:cytosol"/>
    <property type="evidence" value="ECO:0007669"/>
    <property type="project" value="TreeGrafter"/>
</dbReference>
<dbReference type="InterPro" id="IPR016036">
    <property type="entry name" value="Malonyl_transacylase_ACP-bd"/>
</dbReference>
<dbReference type="InterPro" id="IPR014043">
    <property type="entry name" value="Acyl_transferase_dom"/>
</dbReference>
<gene>
    <name evidence="7" type="primary">fabD</name>
    <name evidence="7" type="ORF">SAMEA104719789_00004</name>
</gene>
<dbReference type="AlphaFoldDB" id="A0A383TTD0"/>
<sequence>MKAFVFPGQGAQFTGMGKDLYQKSKEVQLLFEQAKDLLGFDIQKIMFEGNPEDLKQTKVTQPAVFLHSIAALKFISSEKPSAVAGHSLGEFSALVAANVLNFEDALRLVSQRAHAMQAACEKQNSTMAAILGLEDEKVEEICQNVADIVVPANYNCPGQLVISGETKAVEQACEKLKKIGAKRALILPVSGAFHSPLMQPAEDDLAKAIKNIEFQEAVCPVYQNFTAKGTTNPTQIQNNLISQLTGAVRWTQCVQNMIADGVEEFVEIGPGKTLQGLIKKINGNVEISGIFLHSIAALKFISSEKPSAVAGHSLGEFSALVAANVLNFEDALRLVSQRAHAMQAACEKQNSTMAAILGLEDEKVEEICQNVADIVVPANYNCPGQLVISGETKAVEQACEKLKKIGAKRALILPVSGAFHSPLMQPAEDDLAKAIKNIEFQEAVCPVYQNFTAKGTTNPTQIQNNLISQLTGAVRWTQCVQNMIADGVEEFVEIGPGKTLQGLIKKINGNVEISGIS</sequence>
<comment type="catalytic activity">
    <reaction evidence="5">
        <text>holo-[ACP] + malonyl-CoA = malonyl-[ACP] + CoA</text>
        <dbReference type="Rhea" id="RHEA:41792"/>
        <dbReference type="Rhea" id="RHEA-COMP:9623"/>
        <dbReference type="Rhea" id="RHEA-COMP:9685"/>
        <dbReference type="ChEBI" id="CHEBI:57287"/>
        <dbReference type="ChEBI" id="CHEBI:57384"/>
        <dbReference type="ChEBI" id="CHEBI:64479"/>
        <dbReference type="ChEBI" id="CHEBI:78449"/>
        <dbReference type="EC" id="2.3.1.39"/>
    </reaction>
</comment>
<name>A0A383TTD0_9FLAO</name>
<dbReference type="PANTHER" id="PTHR42681">
    <property type="entry name" value="MALONYL-COA-ACYL CARRIER PROTEIN TRANSACYLASE, MITOCHONDRIAL"/>
    <property type="match status" value="1"/>
</dbReference>
<dbReference type="InterPro" id="IPR016035">
    <property type="entry name" value="Acyl_Trfase/lysoPLipase"/>
</dbReference>
<dbReference type="SMART" id="SM00827">
    <property type="entry name" value="PKS_AT"/>
    <property type="match status" value="2"/>
</dbReference>
<dbReference type="Gene3D" id="3.30.70.250">
    <property type="entry name" value="Malonyl-CoA ACP transacylase, ACP-binding"/>
    <property type="match status" value="1"/>
</dbReference>
<dbReference type="InterPro" id="IPR050858">
    <property type="entry name" value="Mal-CoA-ACP_Trans/PKS_FabD"/>
</dbReference>